<protein>
    <recommendedName>
        <fullName evidence="1">F-box domain-containing protein</fullName>
    </recommendedName>
</protein>
<proteinExistence type="predicted"/>
<feature type="domain" description="F-box" evidence="1">
    <location>
        <begin position="1"/>
        <end position="45"/>
    </location>
</feature>
<name>A0ABR2WXI0_9FUNG</name>
<evidence type="ECO:0000313" key="2">
    <source>
        <dbReference type="EMBL" id="KAK9766238.1"/>
    </source>
</evidence>
<organism evidence="2 3">
    <name type="scientific">Basidiobolus ranarum</name>
    <dbReference type="NCBI Taxonomy" id="34480"/>
    <lineage>
        <taxon>Eukaryota</taxon>
        <taxon>Fungi</taxon>
        <taxon>Fungi incertae sedis</taxon>
        <taxon>Zoopagomycota</taxon>
        <taxon>Entomophthoromycotina</taxon>
        <taxon>Basidiobolomycetes</taxon>
        <taxon>Basidiobolales</taxon>
        <taxon>Basidiobolaceae</taxon>
        <taxon>Basidiobolus</taxon>
    </lineage>
</organism>
<gene>
    <name evidence="2" type="ORF">K7432_004833</name>
</gene>
<dbReference type="EMBL" id="JASJQH010000175">
    <property type="protein sequence ID" value="KAK9766238.1"/>
    <property type="molecule type" value="Genomic_DNA"/>
</dbReference>
<dbReference type="SMART" id="SM00256">
    <property type="entry name" value="FBOX"/>
    <property type="match status" value="1"/>
</dbReference>
<dbReference type="SUPFAM" id="SSF81383">
    <property type="entry name" value="F-box domain"/>
    <property type="match status" value="1"/>
</dbReference>
<dbReference type="Pfam" id="PF12937">
    <property type="entry name" value="F-box-like"/>
    <property type="match status" value="1"/>
</dbReference>
<evidence type="ECO:0000259" key="1">
    <source>
        <dbReference type="PROSITE" id="PS50181"/>
    </source>
</evidence>
<sequence length="324" mass="36674">MLAELPLEILDQICTQLSALDLVHLAATNHHFYQVILNSDCWNHVDFSCVSNLKKGTTEVCSSPADCILEEALSCGLVAAARLSIRELVLDYTNVTTKSIDRALRLCPQLHSLSIRHCKNIELVSLVCFFEKLANTDILECPRTLSKLQYFGHPTETELNEVHRGTISWLLPRLRLGLFKFTSNPNFHVDILSENETSGKNARFCSSCGEGRCRQCYNPRESIVKTWCQACQAFELVCNSCRQEYSCMNCEQYICKLHERLALTSYVCHKCHHYSDPSCIEETSCSSCFKSACSRNLNDVVTAAHCELSKPRMLCDYEFTSTHS</sequence>
<evidence type="ECO:0000313" key="3">
    <source>
        <dbReference type="Proteomes" id="UP001479436"/>
    </source>
</evidence>
<dbReference type="InterPro" id="IPR001810">
    <property type="entry name" value="F-box_dom"/>
</dbReference>
<dbReference type="Proteomes" id="UP001479436">
    <property type="component" value="Unassembled WGS sequence"/>
</dbReference>
<accession>A0ABR2WXI0</accession>
<dbReference type="CDD" id="cd09917">
    <property type="entry name" value="F-box_SF"/>
    <property type="match status" value="1"/>
</dbReference>
<dbReference type="PROSITE" id="PS50181">
    <property type="entry name" value="FBOX"/>
    <property type="match status" value="1"/>
</dbReference>
<reference evidence="2 3" key="1">
    <citation type="submission" date="2023-04" db="EMBL/GenBank/DDBJ databases">
        <title>Genome of Basidiobolus ranarum AG-B5.</title>
        <authorList>
            <person name="Stajich J.E."/>
            <person name="Carter-House D."/>
            <person name="Gryganskyi A."/>
        </authorList>
    </citation>
    <scope>NUCLEOTIDE SEQUENCE [LARGE SCALE GENOMIC DNA]</scope>
    <source>
        <strain evidence="2 3">AG-B5</strain>
    </source>
</reference>
<keyword evidence="3" id="KW-1185">Reference proteome</keyword>
<dbReference type="InterPro" id="IPR036047">
    <property type="entry name" value="F-box-like_dom_sf"/>
</dbReference>
<dbReference type="InterPro" id="IPR032675">
    <property type="entry name" value="LRR_dom_sf"/>
</dbReference>
<dbReference type="Gene3D" id="3.80.10.10">
    <property type="entry name" value="Ribonuclease Inhibitor"/>
    <property type="match status" value="1"/>
</dbReference>
<comment type="caution">
    <text evidence="2">The sequence shown here is derived from an EMBL/GenBank/DDBJ whole genome shotgun (WGS) entry which is preliminary data.</text>
</comment>